<evidence type="ECO:0000313" key="6">
    <source>
        <dbReference type="Proteomes" id="UP001201985"/>
    </source>
</evidence>
<dbReference type="CDD" id="cd00090">
    <property type="entry name" value="HTH_ARSR"/>
    <property type="match status" value="1"/>
</dbReference>
<evidence type="ECO:0000259" key="4">
    <source>
        <dbReference type="PROSITE" id="PS50987"/>
    </source>
</evidence>
<dbReference type="Pfam" id="PF01022">
    <property type="entry name" value="HTH_5"/>
    <property type="match status" value="1"/>
</dbReference>
<keyword evidence="2" id="KW-0238">DNA-binding</keyword>
<dbReference type="PANTHER" id="PTHR43132:SF2">
    <property type="entry name" value="ARSENICAL RESISTANCE OPERON REPRESSOR ARSR-RELATED"/>
    <property type="match status" value="1"/>
</dbReference>
<gene>
    <name evidence="5" type="ORF">MON41_22280</name>
</gene>
<dbReference type="Proteomes" id="UP001201985">
    <property type="component" value="Unassembled WGS sequence"/>
</dbReference>
<dbReference type="InterPro" id="IPR036388">
    <property type="entry name" value="WH-like_DNA-bd_sf"/>
</dbReference>
<reference evidence="5 6" key="1">
    <citation type="submission" date="2022-03" db="EMBL/GenBank/DDBJ databases">
        <title>Complete genome analysis of Roseomonas KG 17.1 : a prolific producer of plant growth promoters.</title>
        <authorList>
            <person name="Saadouli I."/>
            <person name="Najjari A."/>
            <person name="Mosbah A."/>
            <person name="Ouzari H.I."/>
        </authorList>
    </citation>
    <scope>NUCLEOTIDE SEQUENCE [LARGE SCALE GENOMIC DNA]</scope>
    <source>
        <strain evidence="5 6">KG17-1</strain>
    </source>
</reference>
<comment type="caution">
    <text evidence="5">The sequence shown here is derived from an EMBL/GenBank/DDBJ whole genome shotgun (WGS) entry which is preliminary data.</text>
</comment>
<feature type="domain" description="HTH arsR-type" evidence="4">
    <location>
        <begin position="3"/>
        <end position="97"/>
    </location>
</feature>
<dbReference type="InterPro" id="IPR011991">
    <property type="entry name" value="ArsR-like_HTH"/>
</dbReference>
<dbReference type="RefSeq" id="WP_202910687.1">
    <property type="nucleotide sequence ID" value="NZ_JALBUU010000125.1"/>
</dbReference>
<dbReference type="InterPro" id="IPR001845">
    <property type="entry name" value="HTH_ArsR_DNA-bd_dom"/>
</dbReference>
<keyword evidence="6" id="KW-1185">Reference proteome</keyword>
<dbReference type="NCBIfam" id="NF033788">
    <property type="entry name" value="HTH_metalloreg"/>
    <property type="match status" value="1"/>
</dbReference>
<accession>A0ABS9WCL0</accession>
<dbReference type="PROSITE" id="PS50987">
    <property type="entry name" value="HTH_ARSR_2"/>
    <property type="match status" value="1"/>
</dbReference>
<dbReference type="EMBL" id="JALBUU010000125">
    <property type="protein sequence ID" value="MCI0756369.1"/>
    <property type="molecule type" value="Genomic_DNA"/>
</dbReference>
<dbReference type="Gene3D" id="1.10.10.10">
    <property type="entry name" value="Winged helix-like DNA-binding domain superfamily/Winged helix DNA-binding domain"/>
    <property type="match status" value="1"/>
</dbReference>
<evidence type="ECO:0000256" key="3">
    <source>
        <dbReference type="ARBA" id="ARBA00023163"/>
    </source>
</evidence>
<dbReference type="PRINTS" id="PR00778">
    <property type="entry name" value="HTHARSR"/>
</dbReference>
<dbReference type="InterPro" id="IPR051011">
    <property type="entry name" value="Metal_resp_trans_reg"/>
</dbReference>
<dbReference type="PANTHER" id="PTHR43132">
    <property type="entry name" value="ARSENICAL RESISTANCE OPERON REPRESSOR ARSR-RELATED"/>
    <property type="match status" value="1"/>
</dbReference>
<sequence>MQVDRAHLDAAAGMFKALSDPARLQTLVLLALQERSVGELAEAEGDRIGTVSARLQVLLQARLVRRRKEGKNAIYSIADAHVLNMVENAIQHADEHHH</sequence>
<evidence type="ECO:0000313" key="5">
    <source>
        <dbReference type="EMBL" id="MCI0756369.1"/>
    </source>
</evidence>
<dbReference type="SMART" id="SM00418">
    <property type="entry name" value="HTH_ARSR"/>
    <property type="match status" value="1"/>
</dbReference>
<keyword evidence="3" id="KW-0804">Transcription</keyword>
<name>A0ABS9WCL0_9PROT</name>
<protein>
    <submittedName>
        <fullName evidence="5">Metalloregulator ArsR/SmtB family transcription factor</fullName>
    </submittedName>
</protein>
<proteinExistence type="predicted"/>
<dbReference type="InterPro" id="IPR036390">
    <property type="entry name" value="WH_DNA-bd_sf"/>
</dbReference>
<organism evidence="5 6">
    <name type="scientific">Teichococcus vastitatis</name>
    <dbReference type="NCBI Taxonomy" id="2307076"/>
    <lineage>
        <taxon>Bacteria</taxon>
        <taxon>Pseudomonadati</taxon>
        <taxon>Pseudomonadota</taxon>
        <taxon>Alphaproteobacteria</taxon>
        <taxon>Acetobacterales</taxon>
        <taxon>Roseomonadaceae</taxon>
        <taxon>Roseomonas</taxon>
    </lineage>
</organism>
<evidence type="ECO:0000256" key="2">
    <source>
        <dbReference type="ARBA" id="ARBA00023125"/>
    </source>
</evidence>
<evidence type="ECO:0000256" key="1">
    <source>
        <dbReference type="ARBA" id="ARBA00023015"/>
    </source>
</evidence>
<keyword evidence="1" id="KW-0805">Transcription regulation</keyword>
<dbReference type="SUPFAM" id="SSF46785">
    <property type="entry name" value="Winged helix' DNA-binding domain"/>
    <property type="match status" value="1"/>
</dbReference>